<keyword evidence="3" id="KW-0456">Lyase</keyword>
<keyword evidence="1" id="KW-0210">Decarboxylase</keyword>
<feature type="domain" description="Thiamine pyrophosphate enzyme N-terminal TPP-binding" evidence="5">
    <location>
        <begin position="29"/>
        <end position="133"/>
    </location>
</feature>
<accession>A0A8K0NWF4</accession>
<dbReference type="Proteomes" id="UP000792457">
    <property type="component" value="Unassembled WGS sequence"/>
</dbReference>
<dbReference type="Gene3D" id="3.40.50.970">
    <property type="match status" value="2"/>
</dbReference>
<evidence type="ECO:0000259" key="4">
    <source>
        <dbReference type="Pfam" id="PF02775"/>
    </source>
</evidence>
<dbReference type="Pfam" id="PF02775">
    <property type="entry name" value="TPP_enzyme_C"/>
    <property type="match status" value="1"/>
</dbReference>
<dbReference type="GO" id="GO:0032923">
    <property type="term" value="P:organic phosphonate biosynthetic process"/>
    <property type="evidence" value="ECO:0007669"/>
    <property type="project" value="InterPro"/>
</dbReference>
<dbReference type="InterPro" id="IPR029061">
    <property type="entry name" value="THDP-binding"/>
</dbReference>
<dbReference type="EMBL" id="KZ308197">
    <property type="protein sequence ID" value="KAG8224466.1"/>
    <property type="molecule type" value="Genomic_DNA"/>
</dbReference>
<comment type="caution">
    <text evidence="6">The sequence shown here is derived from an EMBL/GenBank/DDBJ whole genome shotgun (WGS) entry which is preliminary data.</text>
</comment>
<sequence>MNVETLPFTELVRDFLDPKEFFTAVRDVAGINFICGVPDSLLKDFCAYVSENVPPSEHVIAANEGNAIAMAAGYYLATGKPPMIYMQNSGLGNAVNPLISLAAPEVYRIPMLLLIGWRGEPGKRDEPQHQLQGKLTPAILAAIGIPFQTLPDYIEGAQQALATAKYHLGNSRSAYALLVKRQTFLPYKPQQIVAEGSNGEKAVQLVADGVNLKGDQVVLVGSTGMASRELFEYRAAKGLSHSTDFLCVGAMGHASSIATGIAMHSPRKMVYCLDGDGSVIMHMGALPVAGGLSQILTNFRHIVLNNGAHDSVGGQPTAASNLNSVSLQQAALACGYKQAKVAVTEEEVISGVQWLRNEQGPSLLEIRVKIGGRKNLGRPTMSPVQAKEEFMKYLNSSTNTA</sequence>
<dbReference type="AlphaFoldDB" id="A0A8K0NWF4"/>
<reference evidence="6" key="2">
    <citation type="submission" date="2017-10" db="EMBL/GenBank/DDBJ databases">
        <title>Ladona fulva Genome sequencing and assembly.</title>
        <authorList>
            <person name="Murali S."/>
            <person name="Richards S."/>
            <person name="Bandaranaike D."/>
            <person name="Bellair M."/>
            <person name="Blankenburg K."/>
            <person name="Chao H."/>
            <person name="Dinh H."/>
            <person name="Doddapaneni H."/>
            <person name="Dugan-Rocha S."/>
            <person name="Elkadiri S."/>
            <person name="Gnanaolivu R."/>
            <person name="Hernandez B."/>
            <person name="Skinner E."/>
            <person name="Javaid M."/>
            <person name="Lee S."/>
            <person name="Li M."/>
            <person name="Ming W."/>
            <person name="Munidasa M."/>
            <person name="Muniz J."/>
            <person name="Nguyen L."/>
            <person name="Hughes D."/>
            <person name="Osuji N."/>
            <person name="Pu L.-L."/>
            <person name="Puazo M."/>
            <person name="Qu C."/>
            <person name="Quiroz J."/>
            <person name="Raj R."/>
            <person name="Weissenberger G."/>
            <person name="Xin Y."/>
            <person name="Zou X."/>
            <person name="Han Y."/>
            <person name="Worley K."/>
            <person name="Muzny D."/>
            <person name="Gibbs R."/>
        </authorList>
    </citation>
    <scope>NUCLEOTIDE SEQUENCE</scope>
    <source>
        <strain evidence="6">Sampled in the wild</strain>
    </source>
</reference>
<evidence type="ECO:0000256" key="3">
    <source>
        <dbReference type="ARBA" id="ARBA00023239"/>
    </source>
</evidence>
<keyword evidence="2" id="KW-0786">Thiamine pyrophosphate</keyword>
<name>A0A8K0NWF4_LADFU</name>
<evidence type="ECO:0000256" key="2">
    <source>
        <dbReference type="ARBA" id="ARBA00023052"/>
    </source>
</evidence>
<evidence type="ECO:0000313" key="7">
    <source>
        <dbReference type="Proteomes" id="UP000792457"/>
    </source>
</evidence>
<protein>
    <recommendedName>
        <fullName evidence="8">Phosphonopyruvate decarboxylase</fullName>
    </recommendedName>
</protein>
<feature type="domain" description="Thiamine pyrophosphate enzyme TPP-binding" evidence="4">
    <location>
        <begin position="224"/>
        <end position="366"/>
    </location>
</feature>
<dbReference type="GO" id="GO:0033980">
    <property type="term" value="F:phosphonopyruvate decarboxylase activity"/>
    <property type="evidence" value="ECO:0007669"/>
    <property type="project" value="InterPro"/>
</dbReference>
<dbReference type="FunFam" id="3.40.50.970:FF:000100">
    <property type="entry name" value="Putative phosphonopyruvate decarboxylase"/>
    <property type="match status" value="1"/>
</dbReference>
<organism evidence="6 7">
    <name type="scientific">Ladona fulva</name>
    <name type="common">Scarce chaser dragonfly</name>
    <name type="synonym">Libellula fulva</name>
    <dbReference type="NCBI Taxonomy" id="123851"/>
    <lineage>
        <taxon>Eukaryota</taxon>
        <taxon>Metazoa</taxon>
        <taxon>Ecdysozoa</taxon>
        <taxon>Arthropoda</taxon>
        <taxon>Hexapoda</taxon>
        <taxon>Insecta</taxon>
        <taxon>Pterygota</taxon>
        <taxon>Palaeoptera</taxon>
        <taxon>Odonata</taxon>
        <taxon>Epiprocta</taxon>
        <taxon>Anisoptera</taxon>
        <taxon>Libelluloidea</taxon>
        <taxon>Libellulidae</taxon>
        <taxon>Ladona</taxon>
    </lineage>
</organism>
<evidence type="ECO:0000313" key="6">
    <source>
        <dbReference type="EMBL" id="KAG8224466.1"/>
    </source>
</evidence>
<dbReference type="NCBIfam" id="TIGR03297">
    <property type="entry name" value="Ppyr-DeCO2ase"/>
    <property type="match status" value="1"/>
</dbReference>
<reference evidence="6" key="1">
    <citation type="submission" date="2013-04" db="EMBL/GenBank/DDBJ databases">
        <authorList>
            <person name="Qu J."/>
            <person name="Murali S.C."/>
            <person name="Bandaranaike D."/>
            <person name="Bellair M."/>
            <person name="Blankenburg K."/>
            <person name="Chao H."/>
            <person name="Dinh H."/>
            <person name="Doddapaneni H."/>
            <person name="Downs B."/>
            <person name="Dugan-Rocha S."/>
            <person name="Elkadiri S."/>
            <person name="Gnanaolivu R.D."/>
            <person name="Hernandez B."/>
            <person name="Javaid M."/>
            <person name="Jayaseelan J.C."/>
            <person name="Lee S."/>
            <person name="Li M."/>
            <person name="Ming W."/>
            <person name="Munidasa M."/>
            <person name="Muniz J."/>
            <person name="Nguyen L."/>
            <person name="Ongeri F."/>
            <person name="Osuji N."/>
            <person name="Pu L.-L."/>
            <person name="Puazo M."/>
            <person name="Qu C."/>
            <person name="Quiroz J."/>
            <person name="Raj R."/>
            <person name="Weissenberger G."/>
            <person name="Xin Y."/>
            <person name="Zou X."/>
            <person name="Han Y."/>
            <person name="Richards S."/>
            <person name="Worley K."/>
            <person name="Muzny D."/>
            <person name="Gibbs R."/>
        </authorList>
    </citation>
    <scope>NUCLEOTIDE SEQUENCE</scope>
    <source>
        <strain evidence="6">Sampled in the wild</strain>
    </source>
</reference>
<dbReference type="SUPFAM" id="SSF52518">
    <property type="entry name" value="Thiamin diphosphate-binding fold (THDP-binding)"/>
    <property type="match status" value="2"/>
</dbReference>
<dbReference type="InterPro" id="IPR051818">
    <property type="entry name" value="TPP_dependent_decarboxylase"/>
</dbReference>
<dbReference type="GO" id="GO:0030976">
    <property type="term" value="F:thiamine pyrophosphate binding"/>
    <property type="evidence" value="ECO:0007669"/>
    <property type="project" value="InterPro"/>
</dbReference>
<evidence type="ECO:0008006" key="8">
    <source>
        <dbReference type="Google" id="ProtNLM"/>
    </source>
</evidence>
<dbReference type="InterPro" id="IPR012001">
    <property type="entry name" value="Thiamin_PyroP_enz_TPP-bd_dom"/>
</dbReference>
<dbReference type="OrthoDB" id="16262at2759"/>
<dbReference type="Pfam" id="PF02776">
    <property type="entry name" value="TPP_enzyme_N"/>
    <property type="match status" value="1"/>
</dbReference>
<dbReference type="CDD" id="cd07035">
    <property type="entry name" value="TPP_PYR_POX_like"/>
    <property type="match status" value="1"/>
</dbReference>
<evidence type="ECO:0000256" key="1">
    <source>
        <dbReference type="ARBA" id="ARBA00022793"/>
    </source>
</evidence>
<keyword evidence="7" id="KW-1185">Reference proteome</keyword>
<evidence type="ECO:0000259" key="5">
    <source>
        <dbReference type="Pfam" id="PF02776"/>
    </source>
</evidence>
<dbReference type="InterPro" id="IPR017684">
    <property type="entry name" value="Phosphono-pyrv_decarboxylase"/>
</dbReference>
<gene>
    <name evidence="6" type="ORF">J437_LFUL003189</name>
</gene>
<dbReference type="PANTHER" id="PTHR42818:SF1">
    <property type="entry name" value="SULFOPYRUVATE DECARBOXYLASE"/>
    <property type="match status" value="1"/>
</dbReference>
<proteinExistence type="predicted"/>
<dbReference type="PANTHER" id="PTHR42818">
    <property type="entry name" value="SULFOPYRUVATE DECARBOXYLASE SUBUNIT ALPHA"/>
    <property type="match status" value="1"/>
</dbReference>
<dbReference type="InterPro" id="IPR011766">
    <property type="entry name" value="TPP_enzyme_TPP-bd"/>
</dbReference>